<reference evidence="2 3" key="1">
    <citation type="submission" date="2024-01" db="EMBL/GenBank/DDBJ databases">
        <title>Complete genome of Cladobotryum mycophilum ATHUM6906.</title>
        <authorList>
            <person name="Christinaki A.C."/>
            <person name="Myridakis A.I."/>
            <person name="Kouvelis V.N."/>
        </authorList>
    </citation>
    <scope>NUCLEOTIDE SEQUENCE [LARGE SCALE GENOMIC DNA]</scope>
    <source>
        <strain evidence="2 3">ATHUM6906</strain>
    </source>
</reference>
<feature type="compositionally biased region" description="Acidic residues" evidence="1">
    <location>
        <begin position="399"/>
        <end position="422"/>
    </location>
</feature>
<dbReference type="InterPro" id="IPR029006">
    <property type="entry name" value="ADF-H/Gelsolin-like_dom_sf"/>
</dbReference>
<gene>
    <name evidence="2" type="ORF">PT974_05025</name>
</gene>
<sequence length="1288" mass="137945">MSLNGLDEPKVVEAHEAAAAEPGGWFLLKYASRDEVELLDRGTGGIVEVRNTISTYDEESPLYGFLRYRRRNVVIKYLPEDCSRLIQARVAVHFNAICERFSPYDTIFEISTATELRDTKLSAACSLHAASGSTSSSTSSLRRRRLMEIAEEDEEEQRALKRQSIVPEADGERPKTPADKTSLPYPVTLNSDLASSPEASKFSAATTSEVLNFVGVGDGPTSPAPSIEPDTYSYSLYPTGKPRVKLGPRPSASVDATIRPQTAGNFRPVSSIPAGFKLFGKGAKKGKGKDGNPATSPQEEIPEPIFPNVAASTEEDANDDSSRPGSRTGVTSPVPVPLPASTPTKPTISPEKARLMKAMQLREKRKKMAAAKAAQKLDAPVDEEKTVLDNTQEKAHEKEDDDVDDMIIEEEPEEDEAEDEAKDDAKDNADESQPQTEATDEKKRISLIPADSGVVLDSLESSVHTDEASELTQTESRAESPGVVSVEADQSTMASSLSESTEETVQAKDDTLEAEKDEKEDAVPATETVDVESNEKEEETTSIEVQDVQKVETEPVVEPIAEPVAEPAAEPVAEPVTASVTAPVVEPVAEPVAEPVEKPVAELVAEPVVEPVAEPVTASVTAPVVEPVAEPIAEPFVEPAIEPEESVKVEIAAEEKDATKTDDVPEQIAPAAIAGATLEVPEVETSKDEPAPAEPIDAQGPAEREEAPKLMVPKSKFSTQDLAAASKAGSPSHSAVVTPQLELESNPLEQKTETSQESKEQTKHPIPIKTDVVQTNLDDSMDADDSDLVDDSALIEEAKPVPLSKSPPTSSFPTPAIRAVAASDNTRTVSNPVRGNLAIPLESSQAPVRSLSSGAAFLHKVNQQQQSSNTLATKPIVGSSISQRIKALEKLSGGSVDQTRPASRERPSSTFFSVQKRETSRSPSVADRAKSLKGPPSPEQSLTSSPEMSRGGRKRSPSTASRFSKFEVPTSASLATASQPRGRPESISVTAKIIRDPQSQESSKDASEYNYLNLKQSPLVVDHHAVESDDSERRSGSLERDAKDGKRSSMSIVRGFIREHRKSVTTSADVQQALGSGAPTSRPSSSTQNNVASHRLSISSRRSSISKDRDNALLPSAIADDDKSGDKVMSRAGRFMRRLSNFSGARGKGTVSLASPVAEEGPSIGSKRPPAAAAGSASVLSDMGDVNVQFPDNLLWKRRNLCLDSQGFLILSASSQNGKPAVGTKRYHLSEFRQPYTPDVEVQELPNSVVLDFVEGAGIQLACEDRAGQLNVLKVLRDAHTGHSTFGR</sequence>
<evidence type="ECO:0000313" key="3">
    <source>
        <dbReference type="Proteomes" id="UP001338125"/>
    </source>
</evidence>
<dbReference type="EMBL" id="JAVFKD010000010">
    <property type="protein sequence ID" value="KAK5994547.1"/>
    <property type="molecule type" value="Genomic_DNA"/>
</dbReference>
<organism evidence="2 3">
    <name type="scientific">Cladobotryum mycophilum</name>
    <dbReference type="NCBI Taxonomy" id="491253"/>
    <lineage>
        <taxon>Eukaryota</taxon>
        <taxon>Fungi</taxon>
        <taxon>Dikarya</taxon>
        <taxon>Ascomycota</taxon>
        <taxon>Pezizomycotina</taxon>
        <taxon>Sordariomycetes</taxon>
        <taxon>Hypocreomycetidae</taxon>
        <taxon>Hypocreales</taxon>
        <taxon>Hypocreaceae</taxon>
        <taxon>Cladobotryum</taxon>
    </lineage>
</organism>
<feature type="compositionally biased region" description="Basic and acidic residues" evidence="1">
    <location>
        <begin position="382"/>
        <end position="398"/>
    </location>
</feature>
<feature type="region of interest" description="Disordered" evidence="1">
    <location>
        <begin position="277"/>
        <end position="552"/>
    </location>
</feature>
<protein>
    <recommendedName>
        <fullName evidence="4">ADF-H domain-containing protein</fullName>
    </recommendedName>
</protein>
<proteinExistence type="predicted"/>
<comment type="caution">
    <text evidence="2">The sequence shown here is derived from an EMBL/GenBank/DDBJ whole genome shotgun (WGS) entry which is preliminary data.</text>
</comment>
<dbReference type="Proteomes" id="UP001338125">
    <property type="component" value="Unassembled WGS sequence"/>
</dbReference>
<evidence type="ECO:0000313" key="2">
    <source>
        <dbReference type="EMBL" id="KAK5994547.1"/>
    </source>
</evidence>
<dbReference type="SUPFAM" id="SSF55753">
    <property type="entry name" value="Actin depolymerizing proteins"/>
    <property type="match status" value="1"/>
</dbReference>
<feature type="compositionally biased region" description="Basic and acidic residues" evidence="1">
    <location>
        <begin position="1021"/>
        <end position="1047"/>
    </location>
</feature>
<feature type="compositionally biased region" description="Polar residues" evidence="1">
    <location>
        <begin position="488"/>
        <end position="499"/>
    </location>
</feature>
<feature type="region of interest" description="Disordered" evidence="1">
    <location>
        <begin position="151"/>
        <end position="185"/>
    </location>
</feature>
<evidence type="ECO:0000256" key="1">
    <source>
        <dbReference type="SAM" id="MobiDB-lite"/>
    </source>
</evidence>
<feature type="region of interest" description="Disordered" evidence="1">
    <location>
        <begin position="674"/>
        <end position="786"/>
    </location>
</feature>
<feature type="compositionally biased region" description="Polar residues" evidence="1">
    <location>
        <begin position="1064"/>
        <end position="1092"/>
    </location>
</feature>
<name>A0ABR0SRJ1_9HYPO</name>
<feature type="compositionally biased region" description="Acidic residues" evidence="1">
    <location>
        <begin position="529"/>
        <end position="541"/>
    </location>
</feature>
<feature type="compositionally biased region" description="Basic and acidic residues" evidence="1">
    <location>
        <begin position="505"/>
        <end position="522"/>
    </location>
</feature>
<dbReference type="Gene3D" id="3.40.20.10">
    <property type="entry name" value="Severin"/>
    <property type="match status" value="1"/>
</dbReference>
<feature type="compositionally biased region" description="Polar residues" evidence="1">
    <location>
        <begin position="970"/>
        <end position="979"/>
    </location>
</feature>
<keyword evidence="3" id="KW-1185">Reference proteome</keyword>
<accession>A0ABR0SRJ1</accession>
<feature type="compositionally biased region" description="Basic and acidic residues" evidence="1">
    <location>
        <begin position="750"/>
        <end position="763"/>
    </location>
</feature>
<evidence type="ECO:0008006" key="4">
    <source>
        <dbReference type="Google" id="ProtNLM"/>
    </source>
</evidence>
<feature type="region of interest" description="Disordered" evidence="1">
    <location>
        <begin position="890"/>
        <end position="1109"/>
    </location>
</feature>